<dbReference type="GO" id="GO:0046872">
    <property type="term" value="F:metal ion binding"/>
    <property type="evidence" value="ECO:0007669"/>
    <property type="project" value="UniProtKB-KW"/>
</dbReference>
<dbReference type="NCBIfam" id="TIGR04337">
    <property type="entry name" value="AmmeMemoSam_rS"/>
    <property type="match status" value="1"/>
</dbReference>
<gene>
    <name evidence="8" type="primary">amrS</name>
    <name evidence="8" type="ORF">H8E23_14745</name>
</gene>
<dbReference type="InterPro" id="IPR027596">
    <property type="entry name" value="AmmeMemoSam_rS"/>
</dbReference>
<dbReference type="PANTHER" id="PTHR30352">
    <property type="entry name" value="PYRUVATE FORMATE-LYASE-ACTIVATING ENZYME"/>
    <property type="match status" value="1"/>
</dbReference>
<proteinExistence type="predicted"/>
<name>A0A8J6NYH2_9BACT</name>
<dbReference type="CDD" id="cd01335">
    <property type="entry name" value="Radical_SAM"/>
    <property type="match status" value="1"/>
</dbReference>
<dbReference type="GO" id="GO:0003824">
    <property type="term" value="F:catalytic activity"/>
    <property type="evidence" value="ECO:0007669"/>
    <property type="project" value="InterPro"/>
</dbReference>
<evidence type="ECO:0000256" key="4">
    <source>
        <dbReference type="ARBA" id="ARBA00023004"/>
    </source>
</evidence>
<reference evidence="8 9" key="1">
    <citation type="submission" date="2020-08" db="EMBL/GenBank/DDBJ databases">
        <title>Bridging the membrane lipid divide: bacteria of the FCB group superphylum have the potential to synthesize archaeal ether lipids.</title>
        <authorList>
            <person name="Villanueva L."/>
            <person name="Von Meijenfeldt F.A.B."/>
            <person name="Westbye A.B."/>
            <person name="Yadav S."/>
            <person name="Hopmans E.C."/>
            <person name="Dutilh B.E."/>
            <person name="Sinninghe Damste J.S."/>
        </authorList>
    </citation>
    <scope>NUCLEOTIDE SEQUENCE [LARGE SCALE GENOMIC DNA]</scope>
    <source>
        <strain evidence="8">NIOZ-UU30</strain>
    </source>
</reference>
<sequence length="337" mass="37822">MEAYLYESLGDQKVKCNLCNHRCVIKEGGRGICNVRENQEGTLKTLVYGRLISQAVDPIEKKPLYHLYPGSLSYSIATVGCNFRCLFCQNADIAQMPADHKGLIMGKDCTPEEVVNQALKTGCQSIAYTYTEPTVFFEFAFETAKLANQKEIRNVFVTNGYMTAEALRMISPYLDAANVDLKGFTPDFYKTYCGAKLEHVKEALKLMKSLDIFVEITTLLIPGLNDDKKELEALAAFLVNDLGSETPWHISRFHPTYKLTDRPSTPLGTLLAAREIGIKAGLKYVYLGNVPGETGEKTFCYQCGHILIDRWEFHVRQNLIKDHRCSHCGAWIHGVGL</sequence>
<feature type="binding site" evidence="6">
    <location>
        <position position="85"/>
    </location>
    <ligand>
        <name>[4Fe-4S] cluster</name>
        <dbReference type="ChEBI" id="CHEBI:49883"/>
        <note>4Fe-4S-S-AdoMet</note>
    </ligand>
</feature>
<dbReference type="Gene3D" id="3.20.20.70">
    <property type="entry name" value="Aldolase class I"/>
    <property type="match status" value="1"/>
</dbReference>
<dbReference type="SFLD" id="SFLDS00029">
    <property type="entry name" value="Radical_SAM"/>
    <property type="match status" value="1"/>
</dbReference>
<accession>A0A8J6NYH2</accession>
<evidence type="ECO:0000313" key="9">
    <source>
        <dbReference type="Proteomes" id="UP000603434"/>
    </source>
</evidence>
<comment type="cofactor">
    <cofactor evidence="6">
        <name>[4Fe-4S] cluster</name>
        <dbReference type="ChEBI" id="CHEBI:49883"/>
    </cofactor>
    <text evidence="6">Binds 1 [4Fe-4S] cluster. The cluster is coordinated with 3 cysteines and an exchangeable S-adenosyl-L-methionine.</text>
</comment>
<keyword evidence="2 6" id="KW-0949">S-adenosyl-L-methionine</keyword>
<dbReference type="InterPro" id="IPR007197">
    <property type="entry name" value="rSAM"/>
</dbReference>
<organism evidence="8 9">
    <name type="scientific">Candidatus Desulfatibia profunda</name>
    <dbReference type="NCBI Taxonomy" id="2841695"/>
    <lineage>
        <taxon>Bacteria</taxon>
        <taxon>Pseudomonadati</taxon>
        <taxon>Thermodesulfobacteriota</taxon>
        <taxon>Desulfobacteria</taxon>
        <taxon>Desulfobacterales</taxon>
        <taxon>Desulfobacterales incertae sedis</taxon>
        <taxon>Candidatus Desulfatibia</taxon>
    </lineage>
</organism>
<keyword evidence="1" id="KW-0004">4Fe-4S</keyword>
<feature type="binding site" evidence="6">
    <location>
        <position position="81"/>
    </location>
    <ligand>
        <name>[4Fe-4S] cluster</name>
        <dbReference type="ChEBI" id="CHEBI:49883"/>
        <note>4Fe-4S-S-AdoMet</note>
    </ligand>
</feature>
<dbReference type="Pfam" id="PF04055">
    <property type="entry name" value="Radical_SAM"/>
    <property type="match status" value="1"/>
</dbReference>
<dbReference type="PROSITE" id="PS51918">
    <property type="entry name" value="RADICAL_SAM"/>
    <property type="match status" value="1"/>
</dbReference>
<dbReference type="AlphaFoldDB" id="A0A8J6NYH2"/>
<dbReference type="GO" id="GO:0051539">
    <property type="term" value="F:4 iron, 4 sulfur cluster binding"/>
    <property type="evidence" value="ECO:0007669"/>
    <property type="project" value="UniProtKB-KW"/>
</dbReference>
<dbReference type="InterPro" id="IPR034457">
    <property type="entry name" value="Organic_radical-activating"/>
</dbReference>
<evidence type="ECO:0000256" key="3">
    <source>
        <dbReference type="ARBA" id="ARBA00022723"/>
    </source>
</evidence>
<protein>
    <submittedName>
        <fullName evidence="8">AmmeMemoRadiSam system radical SAM enzyme</fullName>
    </submittedName>
</protein>
<evidence type="ECO:0000313" key="8">
    <source>
        <dbReference type="EMBL" id="MBC8362641.1"/>
    </source>
</evidence>
<evidence type="ECO:0000256" key="1">
    <source>
        <dbReference type="ARBA" id="ARBA00022485"/>
    </source>
</evidence>
<evidence type="ECO:0000256" key="5">
    <source>
        <dbReference type="ARBA" id="ARBA00023014"/>
    </source>
</evidence>
<feature type="domain" description="Radical SAM core" evidence="7">
    <location>
        <begin position="66"/>
        <end position="283"/>
    </location>
</feature>
<dbReference type="Proteomes" id="UP000603434">
    <property type="component" value="Unassembled WGS sequence"/>
</dbReference>
<keyword evidence="4 6" id="KW-0408">Iron</keyword>
<dbReference type="SMART" id="SM00729">
    <property type="entry name" value="Elp3"/>
    <property type="match status" value="1"/>
</dbReference>
<evidence type="ECO:0000256" key="2">
    <source>
        <dbReference type="ARBA" id="ARBA00022691"/>
    </source>
</evidence>
<dbReference type="PIRSF" id="PIRSF004869">
    <property type="entry name" value="PflX_prd"/>
    <property type="match status" value="1"/>
</dbReference>
<keyword evidence="5 6" id="KW-0411">Iron-sulfur</keyword>
<dbReference type="PANTHER" id="PTHR30352:SF5">
    <property type="entry name" value="PYRUVATE FORMATE-LYASE 1-ACTIVATING ENZYME"/>
    <property type="match status" value="1"/>
</dbReference>
<dbReference type="SFLD" id="SFLDG01101">
    <property type="entry name" value="Uncharacterised_Radical_SAM_Su"/>
    <property type="match status" value="1"/>
</dbReference>
<dbReference type="SUPFAM" id="SSF102114">
    <property type="entry name" value="Radical SAM enzymes"/>
    <property type="match status" value="1"/>
</dbReference>
<evidence type="ECO:0000259" key="7">
    <source>
        <dbReference type="PROSITE" id="PS51918"/>
    </source>
</evidence>
<dbReference type="InterPro" id="IPR016431">
    <property type="entry name" value="Pyrv-formate_lyase-activ_prd"/>
</dbReference>
<dbReference type="EMBL" id="JACNJH010000207">
    <property type="protein sequence ID" value="MBC8362641.1"/>
    <property type="molecule type" value="Genomic_DNA"/>
</dbReference>
<feature type="binding site" evidence="6">
    <location>
        <position position="88"/>
    </location>
    <ligand>
        <name>[4Fe-4S] cluster</name>
        <dbReference type="ChEBI" id="CHEBI:49883"/>
        <note>4Fe-4S-S-AdoMet</note>
    </ligand>
</feature>
<keyword evidence="3 6" id="KW-0479">Metal-binding</keyword>
<dbReference type="InterPro" id="IPR006638">
    <property type="entry name" value="Elp3/MiaA/NifB-like_rSAM"/>
</dbReference>
<evidence type="ECO:0000256" key="6">
    <source>
        <dbReference type="PIRSR" id="PIRSR004869-50"/>
    </source>
</evidence>
<dbReference type="InterPro" id="IPR013785">
    <property type="entry name" value="Aldolase_TIM"/>
</dbReference>
<comment type="caution">
    <text evidence="8">The sequence shown here is derived from an EMBL/GenBank/DDBJ whole genome shotgun (WGS) entry which is preliminary data.</text>
</comment>
<dbReference type="InterPro" id="IPR058240">
    <property type="entry name" value="rSAM_sf"/>
</dbReference>